<proteinExistence type="predicted"/>
<dbReference type="PANTHER" id="PTHR30036:SF1">
    <property type="entry name" value="D-XYLOSE-BINDING PERIPLASMIC PROTEIN"/>
    <property type="match status" value="1"/>
</dbReference>
<dbReference type="InterPro" id="IPR025997">
    <property type="entry name" value="SBP_2_dom"/>
</dbReference>
<dbReference type="RefSeq" id="WP_089966662.1">
    <property type="nucleotide sequence ID" value="NZ_FNJM01000002.1"/>
</dbReference>
<dbReference type="GO" id="GO:0030288">
    <property type="term" value="C:outer membrane-bounded periplasmic space"/>
    <property type="evidence" value="ECO:0007669"/>
    <property type="project" value="TreeGrafter"/>
</dbReference>
<accession>A0A1H0PSN2</accession>
<dbReference type="Gene3D" id="3.40.50.2300">
    <property type="match status" value="2"/>
</dbReference>
<dbReference type="Proteomes" id="UP000198597">
    <property type="component" value="Unassembled WGS sequence"/>
</dbReference>
<evidence type="ECO:0000313" key="4">
    <source>
        <dbReference type="EMBL" id="SDP08161.1"/>
    </source>
</evidence>
<protein>
    <submittedName>
        <fullName evidence="4">Xylose-binding protein</fullName>
    </submittedName>
</protein>
<dbReference type="CDD" id="cd19992">
    <property type="entry name" value="PBP1_ABC_xylose_binding-like"/>
    <property type="match status" value="1"/>
</dbReference>
<dbReference type="InterPro" id="IPR050555">
    <property type="entry name" value="Bact_Solute-Bind_Prot2"/>
</dbReference>
<sequence>MYLSIPDVFLVPVHYDEEDIFNIKKIVILQDYNFDSGFTNKTAKRKELVIGLSLPSQREEIFVRAKACIEKYAKTKGITVKVENADNDADKQASQVENLIAQGIDVLILAPVDSLTAATMVEKAHKEGIKVLAFDRIIKNSDLDLYISFNSTRVGQLQAQFLIKQVPKGNYIIMSGDPEDDNAKLFKEGAMDYIKPLVDKGDIKIVTEQAVDNWDPKNAFKIVEDSLIANKNKIDAILAPNDNTAGAVIQALQAQGLAGKIPVAGQDGDLAAFKRIVQGTQLMTVIKDIRQLCKSAIDAAIKLANGEVVDINYTINNGKIDVPSLLITPIAADKNNIDKVLIDSGYVKKEDVYKM</sequence>
<dbReference type="PANTHER" id="PTHR30036">
    <property type="entry name" value="D-XYLOSE-BINDING PERIPLASMIC PROTEIN"/>
    <property type="match status" value="1"/>
</dbReference>
<gene>
    <name evidence="4" type="ORF">SAMN04488529_10261</name>
</gene>
<dbReference type="SUPFAM" id="SSF53822">
    <property type="entry name" value="Periplasmic binding protein-like I"/>
    <property type="match status" value="1"/>
</dbReference>
<evidence type="ECO:0000259" key="3">
    <source>
        <dbReference type="Pfam" id="PF13407"/>
    </source>
</evidence>
<comment type="subcellular location">
    <subcellularLocation>
        <location evidence="1">Cell envelope</location>
    </subcellularLocation>
</comment>
<organism evidence="4 5">
    <name type="scientific">Clostridium gasigenes</name>
    <dbReference type="NCBI Taxonomy" id="94869"/>
    <lineage>
        <taxon>Bacteria</taxon>
        <taxon>Bacillati</taxon>
        <taxon>Bacillota</taxon>
        <taxon>Clostridia</taxon>
        <taxon>Eubacteriales</taxon>
        <taxon>Clostridiaceae</taxon>
        <taxon>Clostridium</taxon>
    </lineage>
</organism>
<dbReference type="OrthoDB" id="9769193at2"/>
<evidence type="ECO:0000256" key="2">
    <source>
        <dbReference type="ARBA" id="ARBA00022729"/>
    </source>
</evidence>
<evidence type="ECO:0000313" key="5">
    <source>
        <dbReference type="Proteomes" id="UP000198597"/>
    </source>
</evidence>
<dbReference type="InterPro" id="IPR028082">
    <property type="entry name" value="Peripla_BP_I"/>
</dbReference>
<evidence type="ECO:0000256" key="1">
    <source>
        <dbReference type="ARBA" id="ARBA00004196"/>
    </source>
</evidence>
<name>A0A1H0PSN2_9CLOT</name>
<dbReference type="GO" id="GO:0030246">
    <property type="term" value="F:carbohydrate binding"/>
    <property type="evidence" value="ECO:0007669"/>
    <property type="project" value="TreeGrafter"/>
</dbReference>
<feature type="domain" description="Periplasmic binding protein" evidence="3">
    <location>
        <begin position="50"/>
        <end position="307"/>
    </location>
</feature>
<keyword evidence="2" id="KW-0732">Signal</keyword>
<dbReference type="AlphaFoldDB" id="A0A1H0PSN2"/>
<keyword evidence="5" id="KW-1185">Reference proteome</keyword>
<dbReference type="Pfam" id="PF13407">
    <property type="entry name" value="Peripla_BP_4"/>
    <property type="match status" value="1"/>
</dbReference>
<dbReference type="STRING" id="94869.SAMN04488529_10261"/>
<reference evidence="4 5" key="1">
    <citation type="submission" date="2016-10" db="EMBL/GenBank/DDBJ databases">
        <authorList>
            <person name="de Groot N.N."/>
        </authorList>
    </citation>
    <scope>NUCLEOTIDE SEQUENCE [LARGE SCALE GENOMIC DNA]</scope>
    <source>
        <strain evidence="4 5">DSM 12272</strain>
    </source>
</reference>
<dbReference type="EMBL" id="FNJM01000002">
    <property type="protein sequence ID" value="SDP08161.1"/>
    <property type="molecule type" value="Genomic_DNA"/>
</dbReference>